<dbReference type="Gene3D" id="3.40.50.1000">
    <property type="entry name" value="HAD superfamily/HAD-like"/>
    <property type="match status" value="1"/>
</dbReference>
<evidence type="ECO:0000259" key="1">
    <source>
        <dbReference type="PROSITE" id="PS50969"/>
    </source>
</evidence>
<protein>
    <recommendedName>
        <fullName evidence="1">FCP1 homology domain-containing protein</fullName>
    </recommendedName>
</protein>
<dbReference type="FunFam" id="3.40.50.1000:FF:000257">
    <property type="entry name" value="Haloacid dehalogenase-like hydrolase (HAD) superfamily protein"/>
    <property type="match status" value="1"/>
</dbReference>
<evidence type="ECO:0000313" key="2">
    <source>
        <dbReference type="EMBL" id="KAG6520773.1"/>
    </source>
</evidence>
<comment type="caution">
    <text evidence="2">The sequence shown here is derived from an EMBL/GenBank/DDBJ whole genome shotgun (WGS) entry which is preliminary data.</text>
</comment>
<proteinExistence type="predicted"/>
<sequence>MGSPKRKFEGEYFDNVSVSNKRISMQNTVDVDPNQSEISCSKDGSTWTNGDGSLANLDLILVTNNEKMPEQTNDRAYRTSCIAGEGTSIFIMLKDNISKDDGTDKMGVENDLSAINSSTNEAAVHDIQESPAAEESNDTIYIQAGSGVEWMLPQGNIPHNLRDGSQSSDTPRISAKLEDCDSHYGVAQDLHNNTNLFLETSSNTYHLEATSFTEDDKNAEVERIRGYTHEIPKIHSGAICTFQSVSTPVDSSDPTRLYMSDKKATTNSVVVQQTESWLDSSGAAHQCDVVSVEASLKFLQSGLKEGGSVPPSPIRGLILSPPILPMKQHNQLDSCNEECANFSFRLENKFGNDSSGNTFRETCNLGPEDESECVKSAINDKYKHTDPEEKILLSSSASHIMSSDITQGQVTSSNFALPNTEKSSKFSRKKLIVLDLNGLLADINQDYRNAHKAHSRVGGKLVFKRPFCDDFLKFCFERFNVGVWSSRRRYNVDSVVEYLMGDLKSKLLFCWVRDLITLDQSKCTDTGCVTIDNIHKPLLLKELNKLWDKEDPDLPWEKGEYSASNTLLIDDSPYKALCNPPHTAIFPDPYSFTNKDDDCLGPEGRLRHYLEGLAMADDVQLYIQANPFGQNPIADSNPSWKFYHQIIDKIQNSSSLTT</sequence>
<dbReference type="InterPro" id="IPR004274">
    <property type="entry name" value="FCP1_dom"/>
</dbReference>
<dbReference type="InterPro" id="IPR036412">
    <property type="entry name" value="HAD-like_sf"/>
</dbReference>
<dbReference type="AlphaFoldDB" id="A0A8J5HK75"/>
<organism evidence="2 3">
    <name type="scientific">Zingiber officinale</name>
    <name type="common">Ginger</name>
    <name type="synonym">Amomum zingiber</name>
    <dbReference type="NCBI Taxonomy" id="94328"/>
    <lineage>
        <taxon>Eukaryota</taxon>
        <taxon>Viridiplantae</taxon>
        <taxon>Streptophyta</taxon>
        <taxon>Embryophyta</taxon>
        <taxon>Tracheophyta</taxon>
        <taxon>Spermatophyta</taxon>
        <taxon>Magnoliopsida</taxon>
        <taxon>Liliopsida</taxon>
        <taxon>Zingiberales</taxon>
        <taxon>Zingiberaceae</taxon>
        <taxon>Zingiber</taxon>
    </lineage>
</organism>
<gene>
    <name evidence="2" type="ORF">ZIOFF_017833</name>
</gene>
<feature type="domain" description="FCP1 homology" evidence="1">
    <location>
        <begin position="425"/>
        <end position="613"/>
    </location>
</feature>
<dbReference type="PROSITE" id="PS50969">
    <property type="entry name" value="FCP1"/>
    <property type="match status" value="1"/>
</dbReference>
<dbReference type="PANTHER" id="PTHR12210">
    <property type="entry name" value="DULLARD PROTEIN PHOSPHATASE"/>
    <property type="match status" value="1"/>
</dbReference>
<keyword evidence="3" id="KW-1185">Reference proteome</keyword>
<dbReference type="Pfam" id="PF03031">
    <property type="entry name" value="NIF"/>
    <property type="match status" value="1"/>
</dbReference>
<dbReference type="InterPro" id="IPR023214">
    <property type="entry name" value="HAD_sf"/>
</dbReference>
<dbReference type="Proteomes" id="UP000734854">
    <property type="component" value="Unassembled WGS sequence"/>
</dbReference>
<evidence type="ECO:0000313" key="3">
    <source>
        <dbReference type="Proteomes" id="UP000734854"/>
    </source>
</evidence>
<dbReference type="EMBL" id="JACMSC010000005">
    <property type="protein sequence ID" value="KAG6520773.1"/>
    <property type="molecule type" value="Genomic_DNA"/>
</dbReference>
<dbReference type="SMART" id="SM00577">
    <property type="entry name" value="CPDc"/>
    <property type="match status" value="1"/>
</dbReference>
<name>A0A8J5HK75_ZINOF</name>
<accession>A0A8J5HK75</accession>
<reference evidence="2 3" key="1">
    <citation type="submission" date="2020-08" db="EMBL/GenBank/DDBJ databases">
        <title>Plant Genome Project.</title>
        <authorList>
            <person name="Zhang R.-G."/>
        </authorList>
    </citation>
    <scope>NUCLEOTIDE SEQUENCE [LARGE SCALE GENOMIC DNA]</scope>
    <source>
        <tissue evidence="2">Rhizome</tissue>
    </source>
</reference>
<dbReference type="SUPFAM" id="SSF56784">
    <property type="entry name" value="HAD-like"/>
    <property type="match status" value="1"/>
</dbReference>
<dbReference type="InterPro" id="IPR050365">
    <property type="entry name" value="TIM50"/>
</dbReference>